<feature type="transmembrane region" description="Helical" evidence="6">
    <location>
        <begin position="366"/>
        <end position="386"/>
    </location>
</feature>
<name>A0ABN6QNN8_9BACT</name>
<evidence type="ECO:0000256" key="6">
    <source>
        <dbReference type="SAM" id="Phobius"/>
    </source>
</evidence>
<proteinExistence type="predicted"/>
<protein>
    <recommendedName>
        <fullName evidence="9">MFS transporter</fullName>
    </recommendedName>
</protein>
<evidence type="ECO:0000256" key="3">
    <source>
        <dbReference type="ARBA" id="ARBA00022692"/>
    </source>
</evidence>
<feature type="transmembrane region" description="Helical" evidence="6">
    <location>
        <begin position="147"/>
        <end position="169"/>
    </location>
</feature>
<feature type="transmembrane region" description="Helical" evidence="6">
    <location>
        <begin position="267"/>
        <end position="286"/>
    </location>
</feature>
<keyword evidence="3 6" id="KW-0812">Transmembrane</keyword>
<feature type="transmembrane region" description="Helical" evidence="6">
    <location>
        <begin position="111"/>
        <end position="135"/>
    </location>
</feature>
<dbReference type="RefSeq" id="WP_215437563.1">
    <property type="nucleotide sequence ID" value="NZ_AP025943.1"/>
</dbReference>
<evidence type="ECO:0000256" key="1">
    <source>
        <dbReference type="ARBA" id="ARBA00004429"/>
    </source>
</evidence>
<keyword evidence="4 6" id="KW-1133">Transmembrane helix</keyword>
<evidence type="ECO:0000313" key="7">
    <source>
        <dbReference type="EMBL" id="BDL44390.1"/>
    </source>
</evidence>
<dbReference type="CDD" id="cd17394">
    <property type="entry name" value="MFS_FucP_like"/>
    <property type="match status" value="1"/>
</dbReference>
<comment type="subcellular location">
    <subcellularLocation>
        <location evidence="1">Cell inner membrane</location>
        <topology evidence="1">Multi-pass membrane protein</topology>
    </subcellularLocation>
</comment>
<dbReference type="InterPro" id="IPR050375">
    <property type="entry name" value="MFS_TsgA-like"/>
</dbReference>
<feature type="transmembrane region" description="Helical" evidence="6">
    <location>
        <begin position="298"/>
        <end position="321"/>
    </location>
</feature>
<dbReference type="PANTHER" id="PTHR43702:SF11">
    <property type="entry name" value="L-FUCOSE-PROTON SYMPORTER"/>
    <property type="match status" value="1"/>
</dbReference>
<feature type="transmembrane region" description="Helical" evidence="6">
    <location>
        <begin position="84"/>
        <end position="105"/>
    </location>
</feature>
<feature type="transmembrane region" description="Helical" evidence="6">
    <location>
        <begin position="197"/>
        <end position="221"/>
    </location>
</feature>
<dbReference type="PANTHER" id="PTHR43702">
    <property type="entry name" value="L-FUCOSE-PROTON SYMPORTER"/>
    <property type="match status" value="1"/>
</dbReference>
<sequence>MDTNRTSTVPIVPKQYRLPFFMLVSCFALWGLLNNMTDNLVPAFSKIFMINASESAGVQISFYGAYAVLAIFASILLEEFSYKAGVLIGLGFYMIGALCYIPAAIGQSFDIYLMAIFVLAGGLSILETTCNPFVLSMGSQETSVRRLNFAQAFNPIGSLTGIFLAKYFILSHLNDADMDARKAMDPEQLNAIVSDELFWVCVPYVGLVAIAGVIWFFFCRYKSDDETVPTLENTRPLSSKLGRLGLCIAFILVPFLFQYYSSFEFSMVQQILIMMIGPIAFLIIMPDYRCQLMKLIRLPRYTCGVVAQFFYVGVQIAVWTWTIKYIMSVFPGMQEAAASNYYIFSIILFIACRAITTALMKKFNPANMMALFAVAGILCCLGTMYLPKEISVWTLVAISGCMSLMFPTIYGIALRGLGSEVKLGAAGLIMAILGGAVITPYMGSCIDNTTVKNQVAYFESIDRPLIAQVEAADSRKSISGSMLTLYKMSEANAAEGGEQAKTAAKFEKNLQTFQSLPSLTGAAFSEAAKTLPGCSALTPAELSLFKDNLSRLPAAASREQQIQQFSLIPALTTLPASRADVLNDLISHPLDMKQFQTAQENFVEKAVRSSFFIPIICFAVVLIYGFFFRNIHLKKEEDKEESVPA</sequence>
<evidence type="ECO:0000313" key="8">
    <source>
        <dbReference type="Proteomes" id="UP001062263"/>
    </source>
</evidence>
<dbReference type="Gene3D" id="1.20.1250.20">
    <property type="entry name" value="MFS general substrate transporter like domains"/>
    <property type="match status" value="2"/>
</dbReference>
<feature type="transmembrane region" description="Helical" evidence="6">
    <location>
        <begin position="611"/>
        <end position="628"/>
    </location>
</feature>
<gene>
    <name evidence="7" type="ORF">Abiwalacus_19640</name>
</gene>
<dbReference type="EMBL" id="AP025943">
    <property type="protein sequence ID" value="BDL44390.1"/>
    <property type="molecule type" value="Genomic_DNA"/>
</dbReference>
<organism evidence="7 8">
    <name type="scientific">Akkermansia biwaensis</name>
    <dbReference type="NCBI Taxonomy" id="2946555"/>
    <lineage>
        <taxon>Bacteria</taxon>
        <taxon>Pseudomonadati</taxon>
        <taxon>Verrucomicrobiota</taxon>
        <taxon>Verrucomicrobiia</taxon>
        <taxon>Verrucomicrobiales</taxon>
        <taxon>Akkermansiaceae</taxon>
        <taxon>Akkermansia</taxon>
    </lineage>
</organism>
<dbReference type="InterPro" id="IPR011701">
    <property type="entry name" value="MFS"/>
</dbReference>
<keyword evidence="8" id="KW-1185">Reference proteome</keyword>
<dbReference type="SUPFAM" id="SSF103473">
    <property type="entry name" value="MFS general substrate transporter"/>
    <property type="match status" value="1"/>
</dbReference>
<keyword evidence="5 6" id="KW-0472">Membrane</keyword>
<evidence type="ECO:0008006" key="9">
    <source>
        <dbReference type="Google" id="ProtNLM"/>
    </source>
</evidence>
<feature type="transmembrane region" description="Helical" evidence="6">
    <location>
        <begin position="241"/>
        <end position="261"/>
    </location>
</feature>
<feature type="transmembrane region" description="Helical" evidence="6">
    <location>
        <begin position="341"/>
        <end position="359"/>
    </location>
</feature>
<keyword evidence="2" id="KW-1003">Cell membrane</keyword>
<reference evidence="7" key="1">
    <citation type="submission" date="2022-06" db="EMBL/GenBank/DDBJ databases">
        <title>Akkermansia biwalacus sp. nov., an anaerobic mucin-degrading bacterium isolated from human intestine.</title>
        <authorList>
            <person name="Kobayashi Y."/>
            <person name="Inoue S."/>
            <person name="Kawahara T."/>
            <person name="Kohda N."/>
        </authorList>
    </citation>
    <scope>NUCLEOTIDE SEQUENCE</scope>
    <source>
        <strain evidence="7">WON2089</strain>
    </source>
</reference>
<feature type="transmembrane region" description="Helical" evidence="6">
    <location>
        <begin position="392"/>
        <end position="413"/>
    </location>
</feature>
<evidence type="ECO:0000256" key="5">
    <source>
        <dbReference type="ARBA" id="ARBA00023136"/>
    </source>
</evidence>
<dbReference type="Pfam" id="PF07690">
    <property type="entry name" value="MFS_1"/>
    <property type="match status" value="1"/>
</dbReference>
<evidence type="ECO:0000256" key="2">
    <source>
        <dbReference type="ARBA" id="ARBA00022475"/>
    </source>
</evidence>
<feature type="transmembrane region" description="Helical" evidence="6">
    <location>
        <begin position="56"/>
        <end position="77"/>
    </location>
</feature>
<dbReference type="Proteomes" id="UP001062263">
    <property type="component" value="Chromosome"/>
</dbReference>
<accession>A0ABN6QNN8</accession>
<dbReference type="InterPro" id="IPR036259">
    <property type="entry name" value="MFS_trans_sf"/>
</dbReference>
<feature type="transmembrane region" description="Helical" evidence="6">
    <location>
        <begin position="425"/>
        <end position="443"/>
    </location>
</feature>
<feature type="transmembrane region" description="Helical" evidence="6">
    <location>
        <begin position="20"/>
        <end position="36"/>
    </location>
</feature>
<evidence type="ECO:0000256" key="4">
    <source>
        <dbReference type="ARBA" id="ARBA00022989"/>
    </source>
</evidence>